<sequence length="219" mass="25299">MELSSCEYENFSASMVASMEILCEYGCEYGNTLRISASMVCEYGCEYGCKYGCKYGCEYGLQDTLEKLELSYTSLEDDYKEIFLDIACILKGELKEDANRILECCGFHARIEEMEKNIVHQSHPDEPNKHSRMWIKEEIEEILAIDMLKHLDISHSKLRTFDLRLTPNLETLSLKNCADFEELHVSIACSNLKILNLIKSRLRSLDLELIPNLERIDLQ</sequence>
<comment type="caution">
    <text evidence="1">The sequence shown here is derived from an EMBL/GenBank/DDBJ whole genome shotgun (WGS) entry which is preliminary data.</text>
</comment>
<reference evidence="1 2" key="1">
    <citation type="journal article" date="2018" name="Mol. Plant">
        <title>The genome of Artemisia annua provides insight into the evolution of Asteraceae family and artemisinin biosynthesis.</title>
        <authorList>
            <person name="Shen Q."/>
            <person name="Zhang L."/>
            <person name="Liao Z."/>
            <person name="Wang S."/>
            <person name="Yan T."/>
            <person name="Shi P."/>
            <person name="Liu M."/>
            <person name="Fu X."/>
            <person name="Pan Q."/>
            <person name="Wang Y."/>
            <person name="Lv Z."/>
            <person name="Lu X."/>
            <person name="Zhang F."/>
            <person name="Jiang W."/>
            <person name="Ma Y."/>
            <person name="Chen M."/>
            <person name="Hao X."/>
            <person name="Li L."/>
            <person name="Tang Y."/>
            <person name="Lv G."/>
            <person name="Zhou Y."/>
            <person name="Sun X."/>
            <person name="Brodelius P.E."/>
            <person name="Rose J.K.C."/>
            <person name="Tang K."/>
        </authorList>
    </citation>
    <scope>NUCLEOTIDE SEQUENCE [LARGE SCALE GENOMIC DNA]</scope>
    <source>
        <strain evidence="2">cv. Huhao1</strain>
        <tissue evidence="1">Leaf</tissue>
    </source>
</reference>
<organism evidence="1 2">
    <name type="scientific">Artemisia annua</name>
    <name type="common">Sweet wormwood</name>
    <dbReference type="NCBI Taxonomy" id="35608"/>
    <lineage>
        <taxon>Eukaryota</taxon>
        <taxon>Viridiplantae</taxon>
        <taxon>Streptophyta</taxon>
        <taxon>Embryophyta</taxon>
        <taxon>Tracheophyta</taxon>
        <taxon>Spermatophyta</taxon>
        <taxon>Magnoliopsida</taxon>
        <taxon>eudicotyledons</taxon>
        <taxon>Gunneridae</taxon>
        <taxon>Pentapetalae</taxon>
        <taxon>asterids</taxon>
        <taxon>campanulids</taxon>
        <taxon>Asterales</taxon>
        <taxon>Asteraceae</taxon>
        <taxon>Asteroideae</taxon>
        <taxon>Anthemideae</taxon>
        <taxon>Artemisiinae</taxon>
        <taxon>Artemisia</taxon>
    </lineage>
</organism>
<dbReference type="Gene3D" id="3.80.10.10">
    <property type="entry name" value="Ribonuclease Inhibitor"/>
    <property type="match status" value="1"/>
</dbReference>
<dbReference type="GO" id="GO:0006952">
    <property type="term" value="P:defense response"/>
    <property type="evidence" value="ECO:0007669"/>
    <property type="project" value="InterPro"/>
</dbReference>
<keyword evidence="2" id="KW-1185">Reference proteome</keyword>
<dbReference type="PANTHER" id="PTHR11017">
    <property type="entry name" value="LEUCINE-RICH REPEAT-CONTAINING PROTEIN"/>
    <property type="match status" value="1"/>
</dbReference>
<proteinExistence type="predicted"/>
<dbReference type="InterPro" id="IPR044974">
    <property type="entry name" value="Disease_R_plants"/>
</dbReference>
<dbReference type="PANTHER" id="PTHR11017:SF544">
    <property type="entry name" value="ADP-RIBOSYL CYCLASE_CYCLIC ADP-RIBOSE HYDROLASE"/>
    <property type="match status" value="1"/>
</dbReference>
<dbReference type="OrthoDB" id="1752253at2759"/>
<evidence type="ECO:0000313" key="2">
    <source>
        <dbReference type="Proteomes" id="UP000245207"/>
    </source>
</evidence>
<evidence type="ECO:0000313" key="1">
    <source>
        <dbReference type="EMBL" id="PWA46962.1"/>
    </source>
</evidence>
<dbReference type="EMBL" id="PKPP01010028">
    <property type="protein sequence ID" value="PWA46962.1"/>
    <property type="molecule type" value="Genomic_DNA"/>
</dbReference>
<name>A0A2U1LD77_ARTAN</name>
<gene>
    <name evidence="1" type="ORF">CTI12_AA501630</name>
</gene>
<dbReference type="AlphaFoldDB" id="A0A2U1LD77"/>
<dbReference type="Proteomes" id="UP000245207">
    <property type="component" value="Unassembled WGS sequence"/>
</dbReference>
<dbReference type="SUPFAM" id="SSF52047">
    <property type="entry name" value="RNI-like"/>
    <property type="match status" value="1"/>
</dbReference>
<protein>
    <submittedName>
        <fullName evidence="1">NB-ARC domains-containing protein</fullName>
    </submittedName>
</protein>
<dbReference type="InterPro" id="IPR032675">
    <property type="entry name" value="LRR_dom_sf"/>
</dbReference>
<accession>A0A2U1LD77</accession>